<feature type="transmembrane region" description="Helical" evidence="7">
    <location>
        <begin position="294"/>
        <end position="314"/>
    </location>
</feature>
<dbReference type="GO" id="GO:0008616">
    <property type="term" value="P:tRNA queuosine(34) biosynthetic process"/>
    <property type="evidence" value="ECO:0007669"/>
    <property type="project" value="UniProtKB-KW"/>
</dbReference>
<evidence type="ECO:0000256" key="3">
    <source>
        <dbReference type="ARBA" id="ARBA00022490"/>
    </source>
</evidence>
<evidence type="ECO:0000256" key="1">
    <source>
        <dbReference type="ARBA" id="ARBA00004496"/>
    </source>
</evidence>
<name>A0A485M8V6_9ZZZZ</name>
<dbReference type="InterPro" id="IPR036100">
    <property type="entry name" value="QueA_sf"/>
</dbReference>
<comment type="subunit">
    <text evidence="2">Monomer.</text>
</comment>
<evidence type="ECO:0000256" key="7">
    <source>
        <dbReference type="SAM" id="Phobius"/>
    </source>
</evidence>
<dbReference type="InterPro" id="IPR042118">
    <property type="entry name" value="QueA_dom1"/>
</dbReference>
<dbReference type="NCBIfam" id="TIGR00113">
    <property type="entry name" value="queA"/>
    <property type="match status" value="1"/>
</dbReference>
<dbReference type="AlphaFoldDB" id="A0A485M8V6"/>
<gene>
    <name evidence="8" type="primary">queA</name>
    <name evidence="8" type="ORF">SCFA_890007</name>
</gene>
<dbReference type="Gene3D" id="2.40.10.240">
    <property type="entry name" value="QueA-like"/>
    <property type="match status" value="1"/>
</dbReference>
<keyword evidence="6" id="KW-0671">Queuosine biosynthesis</keyword>
<dbReference type="HAMAP" id="MF_00113">
    <property type="entry name" value="QueA"/>
    <property type="match status" value="1"/>
</dbReference>
<keyword evidence="5" id="KW-0949">S-adenosyl-L-methionine</keyword>
<dbReference type="InterPro" id="IPR003699">
    <property type="entry name" value="QueA"/>
</dbReference>
<evidence type="ECO:0000256" key="2">
    <source>
        <dbReference type="ARBA" id="ARBA00011245"/>
    </source>
</evidence>
<keyword evidence="8" id="KW-0413">Isomerase</keyword>
<reference evidence="8" key="1">
    <citation type="submission" date="2019-03" db="EMBL/GenBank/DDBJ databases">
        <authorList>
            <person name="Hao L."/>
        </authorList>
    </citation>
    <scope>NUCLEOTIDE SEQUENCE</scope>
</reference>
<organism evidence="8">
    <name type="scientific">anaerobic digester metagenome</name>
    <dbReference type="NCBI Taxonomy" id="1263854"/>
    <lineage>
        <taxon>unclassified sequences</taxon>
        <taxon>metagenomes</taxon>
        <taxon>ecological metagenomes</taxon>
    </lineage>
</organism>
<dbReference type="Gene3D" id="3.40.1780.10">
    <property type="entry name" value="QueA-like"/>
    <property type="match status" value="1"/>
</dbReference>
<dbReference type="EMBL" id="CAADRM010000157">
    <property type="protein sequence ID" value="VFU18662.1"/>
    <property type="molecule type" value="Genomic_DNA"/>
</dbReference>
<protein>
    <submittedName>
        <fullName evidence="8">S-adenosylmethionine:tRNA ribosyltransferase-isomerase</fullName>
    </submittedName>
</protein>
<keyword evidence="4 8" id="KW-0808">Transferase</keyword>
<keyword evidence="3" id="KW-0963">Cytoplasm</keyword>
<proteinExistence type="inferred from homology"/>
<dbReference type="FunFam" id="3.40.1780.10:FF:000001">
    <property type="entry name" value="S-adenosylmethionine:tRNA ribosyltransferase-isomerase"/>
    <property type="match status" value="1"/>
</dbReference>
<dbReference type="Pfam" id="PF02547">
    <property type="entry name" value="Queuosine_synth"/>
    <property type="match status" value="1"/>
</dbReference>
<evidence type="ECO:0000256" key="4">
    <source>
        <dbReference type="ARBA" id="ARBA00022679"/>
    </source>
</evidence>
<accession>A0A485M8V6</accession>
<evidence type="ECO:0000256" key="6">
    <source>
        <dbReference type="ARBA" id="ARBA00022785"/>
    </source>
</evidence>
<sequence length="338" mass="38215">MTAVRTERYCYDLPRELIAQYPLERGRDRLLIADRKTRRIEHQRFEDLGDYLTPDDLLVFNDTRVIPARLIGKKKTGGKVEVLLVKKMDQTRWTCLLKASKPSRTGTEIFFENGLRAIVEGREEEFFTVSFSDPGKVLGAGRIPLPPYIEREPEAIDSQRYQTVYAREEGSVAAPTAGLHFTPEIMEDLRVRGVGTAFITLHVGPGTFMPVKTQEIEDHRMHAEEFTVSEEAASAVNNAMAQGKRVVAVGTTTTRVLEYLMAAHEKIVAGTGSTDLFIYEGFRFRCTRALLTNFHLPCSTLLMLVAAFGGYDFIMDAYRSAVEKEYRFFSYGDAMLII</sequence>
<keyword evidence="7" id="KW-0472">Membrane</keyword>
<dbReference type="PANTHER" id="PTHR30307">
    <property type="entry name" value="S-ADENOSYLMETHIONINE:TRNA RIBOSYLTRANSFERASE-ISOMERASE"/>
    <property type="match status" value="1"/>
</dbReference>
<dbReference type="InterPro" id="IPR042119">
    <property type="entry name" value="QueA_dom2"/>
</dbReference>
<dbReference type="GO" id="GO:0051075">
    <property type="term" value="F:S-adenosylmethionine:tRNA ribosyltransferase-isomerase activity"/>
    <property type="evidence" value="ECO:0007669"/>
    <property type="project" value="TreeGrafter"/>
</dbReference>
<dbReference type="SUPFAM" id="SSF111337">
    <property type="entry name" value="QueA-like"/>
    <property type="match status" value="1"/>
</dbReference>
<keyword evidence="7" id="KW-0812">Transmembrane</keyword>
<dbReference type="GO" id="GO:0005737">
    <property type="term" value="C:cytoplasm"/>
    <property type="evidence" value="ECO:0007669"/>
    <property type="project" value="UniProtKB-SubCell"/>
</dbReference>
<evidence type="ECO:0000256" key="5">
    <source>
        <dbReference type="ARBA" id="ARBA00022691"/>
    </source>
</evidence>
<keyword evidence="7" id="KW-1133">Transmembrane helix</keyword>
<comment type="subcellular location">
    <subcellularLocation>
        <location evidence="1">Cytoplasm</location>
    </subcellularLocation>
</comment>
<dbReference type="PANTHER" id="PTHR30307:SF0">
    <property type="entry name" value="S-ADENOSYLMETHIONINE:TRNA RIBOSYLTRANSFERASE-ISOMERASE"/>
    <property type="match status" value="1"/>
</dbReference>
<dbReference type="NCBIfam" id="NF001140">
    <property type="entry name" value="PRK00147.1"/>
    <property type="match status" value="1"/>
</dbReference>
<evidence type="ECO:0000313" key="8">
    <source>
        <dbReference type="EMBL" id="VFU18662.1"/>
    </source>
</evidence>